<dbReference type="EMBL" id="ML002330">
    <property type="protein sequence ID" value="RKP38780.1"/>
    <property type="molecule type" value="Genomic_DNA"/>
</dbReference>
<name>A0A4Q0A0X9_9FUNG</name>
<gene>
    <name evidence="3" type="ORF">BJ085DRAFT_40470</name>
</gene>
<keyword evidence="4" id="KW-1185">Reference proteome</keyword>
<evidence type="ECO:0000256" key="1">
    <source>
        <dbReference type="SAM" id="MobiDB-lite"/>
    </source>
</evidence>
<reference evidence="4" key="1">
    <citation type="journal article" date="2018" name="Nat. Microbiol.">
        <title>Leveraging single-cell genomics to expand the fungal tree of life.</title>
        <authorList>
            <person name="Ahrendt S.R."/>
            <person name="Quandt C.A."/>
            <person name="Ciobanu D."/>
            <person name="Clum A."/>
            <person name="Salamov A."/>
            <person name="Andreopoulos B."/>
            <person name="Cheng J.F."/>
            <person name="Woyke T."/>
            <person name="Pelin A."/>
            <person name="Henrissat B."/>
            <person name="Reynolds N.K."/>
            <person name="Benny G.L."/>
            <person name="Smith M.E."/>
            <person name="James T.Y."/>
            <person name="Grigoriev I.V."/>
        </authorList>
    </citation>
    <scope>NUCLEOTIDE SEQUENCE [LARGE SCALE GENOMIC DNA]</scope>
    <source>
        <strain evidence="4">RSA 468</strain>
    </source>
</reference>
<organism evidence="3 4">
    <name type="scientific">Dimargaris cristalligena</name>
    <dbReference type="NCBI Taxonomy" id="215637"/>
    <lineage>
        <taxon>Eukaryota</taxon>
        <taxon>Fungi</taxon>
        <taxon>Fungi incertae sedis</taxon>
        <taxon>Zoopagomycota</taxon>
        <taxon>Kickxellomycotina</taxon>
        <taxon>Dimargaritomycetes</taxon>
        <taxon>Dimargaritales</taxon>
        <taxon>Dimargaritaceae</taxon>
        <taxon>Dimargaris</taxon>
    </lineage>
</organism>
<feature type="chain" id="PRO_5020455676" evidence="2">
    <location>
        <begin position="23"/>
        <end position="72"/>
    </location>
</feature>
<feature type="region of interest" description="Disordered" evidence="1">
    <location>
        <begin position="43"/>
        <end position="72"/>
    </location>
</feature>
<accession>A0A4Q0A0X9</accession>
<protein>
    <submittedName>
        <fullName evidence="3">Uncharacterized protein</fullName>
    </submittedName>
</protein>
<dbReference type="Proteomes" id="UP000268162">
    <property type="component" value="Unassembled WGS sequence"/>
</dbReference>
<sequence>MYTVRLSVLAAALAWSSISVSALPPTYGVKRANVPSIPMNSFAALSMGDTDDESGSPDSDGDVHGMADPLQV</sequence>
<evidence type="ECO:0000313" key="4">
    <source>
        <dbReference type="Proteomes" id="UP000268162"/>
    </source>
</evidence>
<evidence type="ECO:0000313" key="3">
    <source>
        <dbReference type="EMBL" id="RKP38780.1"/>
    </source>
</evidence>
<evidence type="ECO:0000256" key="2">
    <source>
        <dbReference type="SAM" id="SignalP"/>
    </source>
</evidence>
<feature type="signal peptide" evidence="2">
    <location>
        <begin position="1"/>
        <end position="22"/>
    </location>
</feature>
<dbReference type="AlphaFoldDB" id="A0A4Q0A0X9"/>
<keyword evidence="2" id="KW-0732">Signal</keyword>
<proteinExistence type="predicted"/>